<gene>
    <name evidence="1" type="ORF">NCTC11429_01999</name>
</gene>
<dbReference type="EMBL" id="LR590484">
    <property type="protein sequence ID" value="VTR38210.1"/>
    <property type="molecule type" value="Genomic_DNA"/>
</dbReference>
<accession>A0A4U9UW36</accession>
<sequence length="64" mass="7584">MNNLADDCCDILYAVLTERVECEDQLLWSFSRRISWSMELSAFHSNSDVLVVQMILYIFVKKRH</sequence>
<organism evidence="1 2">
    <name type="scientific">Sphingobacterium thalpophilum</name>
    <dbReference type="NCBI Taxonomy" id="259"/>
    <lineage>
        <taxon>Bacteria</taxon>
        <taxon>Pseudomonadati</taxon>
        <taxon>Bacteroidota</taxon>
        <taxon>Sphingobacteriia</taxon>
        <taxon>Sphingobacteriales</taxon>
        <taxon>Sphingobacteriaceae</taxon>
        <taxon>Sphingobacterium</taxon>
    </lineage>
</organism>
<evidence type="ECO:0000313" key="2">
    <source>
        <dbReference type="Proteomes" id="UP000308196"/>
    </source>
</evidence>
<dbReference type="KEGG" id="stha:NCTC11429_01999"/>
<name>A0A4U9UW36_9SPHI</name>
<dbReference type="AlphaFoldDB" id="A0A4U9UW36"/>
<protein>
    <submittedName>
        <fullName evidence="1">Uncharacterized protein</fullName>
    </submittedName>
</protein>
<dbReference type="Proteomes" id="UP000308196">
    <property type="component" value="Chromosome"/>
</dbReference>
<proteinExistence type="predicted"/>
<reference evidence="1 2" key="1">
    <citation type="submission" date="2019-05" db="EMBL/GenBank/DDBJ databases">
        <authorList>
            <consortium name="Pathogen Informatics"/>
        </authorList>
    </citation>
    <scope>NUCLEOTIDE SEQUENCE [LARGE SCALE GENOMIC DNA]</scope>
    <source>
        <strain evidence="1 2">NCTC11429</strain>
    </source>
</reference>
<evidence type="ECO:0000313" key="1">
    <source>
        <dbReference type="EMBL" id="VTR38210.1"/>
    </source>
</evidence>